<evidence type="ECO:0000259" key="6">
    <source>
        <dbReference type="Pfam" id="PF25371"/>
    </source>
</evidence>
<dbReference type="Pfam" id="PF02353">
    <property type="entry name" value="CMAS"/>
    <property type="match status" value="1"/>
</dbReference>
<proteinExistence type="inferred from homology"/>
<protein>
    <submittedName>
        <fullName evidence="7">Cyclopropane-fatty-acyl-phospholipid synthase family protein</fullName>
    </submittedName>
</protein>
<dbReference type="RefSeq" id="WP_261616783.1">
    <property type="nucleotide sequence ID" value="NZ_JALIDZ010000006.1"/>
</dbReference>
<dbReference type="PIRSF" id="PIRSF003085">
    <property type="entry name" value="CMAS"/>
    <property type="match status" value="1"/>
</dbReference>
<dbReference type="InterPro" id="IPR029063">
    <property type="entry name" value="SAM-dependent_MTases_sf"/>
</dbReference>
<evidence type="ECO:0000313" key="7">
    <source>
        <dbReference type="EMBL" id="MCT8973204.1"/>
    </source>
</evidence>
<dbReference type="InterPro" id="IPR003333">
    <property type="entry name" value="CMAS"/>
</dbReference>
<dbReference type="CDD" id="cd02440">
    <property type="entry name" value="AdoMet_MTases"/>
    <property type="match status" value="1"/>
</dbReference>
<dbReference type="SUPFAM" id="SSF53335">
    <property type="entry name" value="S-adenosyl-L-methionine-dependent methyltransferases"/>
    <property type="match status" value="1"/>
</dbReference>
<comment type="caution">
    <text evidence="7">The sequence shown here is derived from an EMBL/GenBank/DDBJ whole genome shotgun (WGS) entry which is preliminary data.</text>
</comment>
<dbReference type="PANTHER" id="PTHR43667:SF1">
    <property type="entry name" value="CYCLOPROPANE-FATTY-ACYL-PHOSPHOLIPID SYNTHASE"/>
    <property type="match status" value="1"/>
</dbReference>
<dbReference type="InterPro" id="IPR057206">
    <property type="entry name" value="DUF7884"/>
</dbReference>
<keyword evidence="3" id="KW-0808">Transferase</keyword>
<accession>A0AAW5R3M8</accession>
<dbReference type="PANTHER" id="PTHR43667">
    <property type="entry name" value="CYCLOPROPANE-FATTY-ACYL-PHOSPHOLIPID SYNTHASE"/>
    <property type="match status" value="1"/>
</dbReference>
<evidence type="ECO:0000313" key="8">
    <source>
        <dbReference type="Proteomes" id="UP001320898"/>
    </source>
</evidence>
<comment type="similarity">
    <text evidence="1">Belongs to the CFA/CMAS family.</text>
</comment>
<organism evidence="7 8">
    <name type="scientific">Microbaculum marinisediminis</name>
    <dbReference type="NCBI Taxonomy" id="2931392"/>
    <lineage>
        <taxon>Bacteria</taxon>
        <taxon>Pseudomonadati</taxon>
        <taxon>Pseudomonadota</taxon>
        <taxon>Alphaproteobacteria</taxon>
        <taxon>Hyphomicrobiales</taxon>
        <taxon>Tepidamorphaceae</taxon>
        <taxon>Microbaculum</taxon>
    </lineage>
</organism>
<keyword evidence="5" id="KW-0443">Lipid metabolism</keyword>
<keyword evidence="8" id="KW-1185">Reference proteome</keyword>
<keyword evidence="4" id="KW-0949">S-adenosyl-L-methionine</keyword>
<dbReference type="GO" id="GO:0008168">
    <property type="term" value="F:methyltransferase activity"/>
    <property type="evidence" value="ECO:0007669"/>
    <property type="project" value="UniProtKB-KW"/>
</dbReference>
<evidence type="ECO:0000256" key="3">
    <source>
        <dbReference type="ARBA" id="ARBA00022679"/>
    </source>
</evidence>
<dbReference type="AlphaFoldDB" id="A0AAW5R3M8"/>
<feature type="domain" description="DUF7884" evidence="6">
    <location>
        <begin position="24"/>
        <end position="86"/>
    </location>
</feature>
<dbReference type="EMBL" id="JALIDZ010000006">
    <property type="protein sequence ID" value="MCT8973204.1"/>
    <property type="molecule type" value="Genomic_DNA"/>
</dbReference>
<dbReference type="Proteomes" id="UP001320898">
    <property type="component" value="Unassembled WGS sequence"/>
</dbReference>
<name>A0AAW5R3M8_9HYPH</name>
<sequence length="417" mass="47675">MNGLLHYALSKVAREGDLHVTDHRGVTRVYGDGTGEPVHVRFTTAAVERAVVSNPELKLGEAYMDGTFVVEKGSIYDFLDIVLRRDDPTHLPWWIIAERVYRYLTRRVRQFNPIGKAKDNVAHHYDLDGRMYDLFLDSDRQYSCAYFETPTATLEQAQLAKKRHLAAKLQIEKGQRVLDIGSGWGGLGLYIAETNPVSVVGVTLSEEQHALSRSRAEKKELDDRVDFRLQDYRTLEGKFDRIVSVGMFEHVGVGHYPEFFAKVRDLLTDDGVMVLHSIGRFGPPGETNSWIQKYIFPGGYIPSLSEVLPVIEKTGLFVTDIEILRLHYAETLREWRRRFLANCEQAAGLYDERFCRMWEFYLAGSEVSFRNQGMMNFQIQLSKTLETVPLTRGYIGDAEEALRKRDSALIPRKEAAE</sequence>
<dbReference type="Pfam" id="PF25371">
    <property type="entry name" value="DUF7884"/>
    <property type="match status" value="1"/>
</dbReference>
<keyword evidence="2" id="KW-0489">Methyltransferase</keyword>
<evidence type="ECO:0000256" key="2">
    <source>
        <dbReference type="ARBA" id="ARBA00022603"/>
    </source>
</evidence>
<evidence type="ECO:0000256" key="1">
    <source>
        <dbReference type="ARBA" id="ARBA00010815"/>
    </source>
</evidence>
<dbReference type="GO" id="GO:0032259">
    <property type="term" value="P:methylation"/>
    <property type="evidence" value="ECO:0007669"/>
    <property type="project" value="UniProtKB-KW"/>
</dbReference>
<reference evidence="7 8" key="1">
    <citation type="submission" date="2022-04" db="EMBL/GenBank/DDBJ databases">
        <authorList>
            <person name="Ye Y.-Q."/>
            <person name="Du Z.-J."/>
        </authorList>
    </citation>
    <scope>NUCLEOTIDE SEQUENCE [LARGE SCALE GENOMIC DNA]</scope>
    <source>
        <strain evidence="7 8">A6E488</strain>
    </source>
</reference>
<dbReference type="InterPro" id="IPR050723">
    <property type="entry name" value="CFA/CMAS"/>
</dbReference>
<dbReference type="GO" id="GO:0008610">
    <property type="term" value="P:lipid biosynthetic process"/>
    <property type="evidence" value="ECO:0007669"/>
    <property type="project" value="InterPro"/>
</dbReference>
<evidence type="ECO:0000256" key="5">
    <source>
        <dbReference type="ARBA" id="ARBA00023098"/>
    </source>
</evidence>
<dbReference type="Gene3D" id="3.40.50.150">
    <property type="entry name" value="Vaccinia Virus protein VP39"/>
    <property type="match status" value="1"/>
</dbReference>
<gene>
    <name evidence="7" type="ORF">MUB46_15175</name>
</gene>
<evidence type="ECO:0000256" key="4">
    <source>
        <dbReference type="ARBA" id="ARBA00022691"/>
    </source>
</evidence>